<comment type="caution">
    <text evidence="5">The sequence shown here is derived from an EMBL/GenBank/DDBJ whole genome shotgun (WGS) entry which is preliminary data.</text>
</comment>
<protein>
    <recommendedName>
        <fullName evidence="4">Reverse transcriptase domain-containing protein</fullName>
    </recommendedName>
</protein>
<dbReference type="SUPFAM" id="SSF56672">
    <property type="entry name" value="DNA/RNA polymerases"/>
    <property type="match status" value="1"/>
</dbReference>
<dbReference type="InterPro" id="IPR043502">
    <property type="entry name" value="DNA/RNA_pol_sf"/>
</dbReference>
<evidence type="ECO:0000256" key="3">
    <source>
        <dbReference type="SAM" id="MobiDB-lite"/>
    </source>
</evidence>
<evidence type="ECO:0000313" key="5">
    <source>
        <dbReference type="EMBL" id="KAF7557551.1"/>
    </source>
</evidence>
<feature type="compositionally biased region" description="Basic and acidic residues" evidence="3">
    <location>
        <begin position="1"/>
        <end position="20"/>
    </location>
</feature>
<reference evidence="5" key="1">
    <citation type="submission" date="2020-03" db="EMBL/GenBank/DDBJ databases">
        <title>Draft Genome Sequence of Cylindrodendrum hubeiense.</title>
        <authorList>
            <person name="Buettner E."/>
            <person name="Kellner H."/>
        </authorList>
    </citation>
    <scope>NUCLEOTIDE SEQUENCE</scope>
    <source>
        <strain evidence="5">IHI 201604</strain>
    </source>
</reference>
<dbReference type="PANTHER" id="PTHR33481:SF1">
    <property type="entry name" value="ENDONUCLEASE_EXONUCLEASE_PHOSPHATASE DOMAIN-CONTAINING PROTEIN-RELATED"/>
    <property type="match status" value="1"/>
</dbReference>
<evidence type="ECO:0000259" key="4">
    <source>
        <dbReference type="PROSITE" id="PS50878"/>
    </source>
</evidence>
<proteinExistence type="predicted"/>
<gene>
    <name evidence="5" type="ORF">G7Z17_g571</name>
</gene>
<dbReference type="PROSITE" id="PS50878">
    <property type="entry name" value="RT_POL"/>
    <property type="match status" value="1"/>
</dbReference>
<dbReference type="OrthoDB" id="4842715at2759"/>
<dbReference type="PANTHER" id="PTHR33481">
    <property type="entry name" value="REVERSE TRANSCRIPTASE"/>
    <property type="match status" value="1"/>
</dbReference>
<name>A0A9P5LG40_9HYPO</name>
<dbReference type="CDD" id="cd01650">
    <property type="entry name" value="RT_nLTR_like"/>
    <property type="match status" value="1"/>
</dbReference>
<evidence type="ECO:0000313" key="6">
    <source>
        <dbReference type="Proteomes" id="UP000722485"/>
    </source>
</evidence>
<feature type="region of interest" description="Disordered" evidence="3">
    <location>
        <begin position="1"/>
        <end position="21"/>
    </location>
</feature>
<organism evidence="5 6">
    <name type="scientific">Cylindrodendrum hubeiense</name>
    <dbReference type="NCBI Taxonomy" id="595255"/>
    <lineage>
        <taxon>Eukaryota</taxon>
        <taxon>Fungi</taxon>
        <taxon>Dikarya</taxon>
        <taxon>Ascomycota</taxon>
        <taxon>Pezizomycotina</taxon>
        <taxon>Sordariomycetes</taxon>
        <taxon>Hypocreomycetidae</taxon>
        <taxon>Hypocreales</taxon>
        <taxon>Nectriaceae</taxon>
        <taxon>Cylindrodendrum</taxon>
    </lineage>
</organism>
<dbReference type="Pfam" id="PF00078">
    <property type="entry name" value="RVT_1"/>
    <property type="match status" value="1"/>
</dbReference>
<comment type="subcellular location">
    <subcellularLocation>
        <location evidence="1">Mitochondrion</location>
    </subcellularLocation>
</comment>
<sequence length="243" mass="27530">MFEVDVERVDASQHDSDEPRPLTSTTIIRACWPVIGDYIRWLYERCLCLGHHPKAFKGAEVIMIPKPGKRDLSSPRAWRPISLLSCLGKGLERLIARRLAFIAIDRKVLHKNQAGALTKRSAVDLVAALIHDIESALARGLVVTLVTMDIQGAFDTVLRNRLLQRLRQQGWPELLVRWMASFMTDRTARVHFQDAITLSSALECGLPQGSPVSPILFLLYTEPIYKIWINTPPYPRFNPIITI</sequence>
<dbReference type="GO" id="GO:0005739">
    <property type="term" value="C:mitochondrion"/>
    <property type="evidence" value="ECO:0007669"/>
    <property type="project" value="UniProtKB-SubCell"/>
</dbReference>
<dbReference type="AlphaFoldDB" id="A0A9P5LG40"/>
<evidence type="ECO:0000256" key="2">
    <source>
        <dbReference type="ARBA" id="ARBA00023128"/>
    </source>
</evidence>
<evidence type="ECO:0000256" key="1">
    <source>
        <dbReference type="ARBA" id="ARBA00004173"/>
    </source>
</evidence>
<keyword evidence="6" id="KW-1185">Reference proteome</keyword>
<dbReference type="Proteomes" id="UP000722485">
    <property type="component" value="Unassembled WGS sequence"/>
</dbReference>
<accession>A0A9P5LG40</accession>
<feature type="domain" description="Reverse transcriptase" evidence="4">
    <location>
        <begin position="45"/>
        <end position="243"/>
    </location>
</feature>
<keyword evidence="2" id="KW-0496">Mitochondrion</keyword>
<dbReference type="InterPro" id="IPR000477">
    <property type="entry name" value="RT_dom"/>
</dbReference>
<dbReference type="EMBL" id="JAANBB010000004">
    <property type="protein sequence ID" value="KAF7557551.1"/>
    <property type="molecule type" value="Genomic_DNA"/>
</dbReference>